<keyword evidence="2" id="KW-0472">Membrane</keyword>
<accession>A0A1X7A8D4</accession>
<proteinExistence type="predicted"/>
<dbReference type="GO" id="GO:0004197">
    <property type="term" value="F:cysteine-type endopeptidase activity"/>
    <property type="evidence" value="ECO:0007669"/>
    <property type="project" value="InterPro"/>
</dbReference>
<dbReference type="RefSeq" id="WP_085807709.1">
    <property type="nucleotide sequence ID" value="NZ_FWFX01000020.1"/>
</dbReference>
<evidence type="ECO:0000256" key="1">
    <source>
        <dbReference type="SAM" id="MobiDB-lite"/>
    </source>
</evidence>
<dbReference type="InterPro" id="IPR011600">
    <property type="entry name" value="Pept_C14_caspase"/>
</dbReference>
<feature type="domain" description="EF-hand" evidence="3">
    <location>
        <begin position="347"/>
        <end position="369"/>
    </location>
</feature>
<reference evidence="4 5" key="1">
    <citation type="submission" date="2017-03" db="EMBL/GenBank/DDBJ databases">
        <authorList>
            <person name="Afonso C.L."/>
            <person name="Miller P.J."/>
            <person name="Scott M.A."/>
            <person name="Spackman E."/>
            <person name="Goraichik I."/>
            <person name="Dimitrov K.M."/>
            <person name="Suarez D.L."/>
            <person name="Swayne D.E."/>
        </authorList>
    </citation>
    <scope>NUCLEOTIDE SEQUENCE [LARGE SCALE GENOMIC DNA]</scope>
    <source>
        <strain evidence="4 5">CECT 7450</strain>
    </source>
</reference>
<dbReference type="InterPro" id="IPR002048">
    <property type="entry name" value="EF_hand_dom"/>
</dbReference>
<evidence type="ECO:0000259" key="3">
    <source>
        <dbReference type="PROSITE" id="PS50222"/>
    </source>
</evidence>
<dbReference type="Pfam" id="PF00656">
    <property type="entry name" value="Peptidase_C14"/>
    <property type="match status" value="1"/>
</dbReference>
<dbReference type="Proteomes" id="UP000193061">
    <property type="component" value="Unassembled WGS sequence"/>
</dbReference>
<dbReference type="InterPro" id="IPR029030">
    <property type="entry name" value="Caspase-like_dom_sf"/>
</dbReference>
<dbReference type="Gene3D" id="3.40.50.1460">
    <property type="match status" value="1"/>
</dbReference>
<dbReference type="InterPro" id="IPR018247">
    <property type="entry name" value="EF_Hand_1_Ca_BS"/>
</dbReference>
<dbReference type="AlphaFoldDB" id="A0A1X7A8D4"/>
<sequence length="571" mass="63596">MAIKLDIQSSDLDDEALSTLVGQLDRDLNDADGLRSSRATRKPASGSRAFELLLDPQLWIEVGQSAAVSSLIQVLKAYIVREKSVAFALRTDEGTELAFDAKNFSEDRVFDVLSRLAPDFSQGVASTGPEFDQSDLTVKPFEPPQNRTGVDKSTRKTAIIIGIDSFADTELDDLSYARNDATALHNLLQGETGEQFDRVELITQGNHSDALTTIEQITTEMQRNDLLLIYYAGHGLVRNQKLHLAFGNTRSDLIHSTALKYGNLLDVVEQASARTRLMILDCCYAGAAGEDASRSALGEQLQLELGANSRTLVMTAATSTQIAREAQTFGHGVFTKHLLDGLRGAADRNGDGTVDTRELFDYLEEMMQAEHLQRPQKFNFLGSGAITLRKTGLHPHRDRARQLRKMVYDLQHDGLLSESQSDRLTGLLKLNLDQMDTVQLRRFRLLEAKLMDDFKPGIFFDEWERLGSSKPSTPHSDSKPIPPDTLSAEKLGKRWSHLKAGASEAISSVKRRADETKETFQSKTPETETQTPQTPKKRPWKSLSKWDKFMRVCSYIGLLVVGMFVLMFIVA</sequence>
<name>A0A1X7A8D4_9RHOB</name>
<feature type="region of interest" description="Disordered" evidence="1">
    <location>
        <begin position="506"/>
        <end position="540"/>
    </location>
</feature>
<feature type="compositionally biased region" description="Basic and acidic residues" evidence="1">
    <location>
        <begin position="511"/>
        <end position="520"/>
    </location>
</feature>
<evidence type="ECO:0000256" key="2">
    <source>
        <dbReference type="SAM" id="Phobius"/>
    </source>
</evidence>
<evidence type="ECO:0000313" key="4">
    <source>
        <dbReference type="EMBL" id="SLN72775.1"/>
    </source>
</evidence>
<keyword evidence="5" id="KW-1185">Reference proteome</keyword>
<dbReference type="GO" id="GO:0005509">
    <property type="term" value="F:calcium ion binding"/>
    <property type="evidence" value="ECO:0007669"/>
    <property type="project" value="InterPro"/>
</dbReference>
<dbReference type="NCBIfam" id="NF047832">
    <property type="entry name" value="caspase_w_EACC1"/>
    <property type="match status" value="1"/>
</dbReference>
<dbReference type="PROSITE" id="PS00018">
    <property type="entry name" value="EF_HAND_1"/>
    <property type="match status" value="1"/>
</dbReference>
<dbReference type="EMBL" id="FWFX01000020">
    <property type="protein sequence ID" value="SLN72775.1"/>
    <property type="molecule type" value="Genomic_DNA"/>
</dbReference>
<keyword evidence="2" id="KW-0812">Transmembrane</keyword>
<dbReference type="SUPFAM" id="SSF52129">
    <property type="entry name" value="Caspase-like"/>
    <property type="match status" value="1"/>
</dbReference>
<feature type="transmembrane region" description="Helical" evidence="2">
    <location>
        <begin position="552"/>
        <end position="570"/>
    </location>
</feature>
<dbReference type="OrthoDB" id="9816009at2"/>
<protein>
    <submittedName>
        <fullName evidence="4">Caspase domain protein</fullName>
    </submittedName>
</protein>
<evidence type="ECO:0000313" key="5">
    <source>
        <dbReference type="Proteomes" id="UP000193061"/>
    </source>
</evidence>
<organism evidence="4 5">
    <name type="scientific">Roseovarius albus</name>
    <dbReference type="NCBI Taxonomy" id="1247867"/>
    <lineage>
        <taxon>Bacteria</taxon>
        <taxon>Pseudomonadati</taxon>
        <taxon>Pseudomonadota</taxon>
        <taxon>Alphaproteobacteria</taxon>
        <taxon>Rhodobacterales</taxon>
        <taxon>Roseobacteraceae</taxon>
        <taxon>Roseovarius</taxon>
    </lineage>
</organism>
<dbReference type="PROSITE" id="PS50222">
    <property type="entry name" value="EF_HAND_2"/>
    <property type="match status" value="1"/>
</dbReference>
<dbReference type="GO" id="GO:0006508">
    <property type="term" value="P:proteolysis"/>
    <property type="evidence" value="ECO:0007669"/>
    <property type="project" value="InterPro"/>
</dbReference>
<gene>
    <name evidence="4" type="ORF">ROA7450_04059</name>
</gene>
<keyword evidence="2" id="KW-1133">Transmembrane helix</keyword>
<feature type="compositionally biased region" description="Low complexity" evidence="1">
    <location>
        <begin position="523"/>
        <end position="534"/>
    </location>
</feature>